<feature type="domain" description="MacB-like periplasmic core" evidence="10">
    <location>
        <begin position="103"/>
        <end position="301"/>
    </location>
</feature>
<evidence type="ECO:0000256" key="8">
    <source>
        <dbReference type="SAM" id="Phobius"/>
    </source>
</evidence>
<keyword evidence="2" id="KW-1003">Cell membrane</keyword>
<keyword evidence="3 8" id="KW-0812">Transmembrane</keyword>
<evidence type="ECO:0000259" key="9">
    <source>
        <dbReference type="Pfam" id="PF02687"/>
    </source>
</evidence>
<feature type="domain" description="ABC3 transporter permease C-terminal" evidence="9">
    <location>
        <begin position="757"/>
        <end position="870"/>
    </location>
</feature>
<keyword evidence="5 8" id="KW-0472">Membrane</keyword>
<protein>
    <submittedName>
        <fullName evidence="11">FtsX-like permease family protein</fullName>
    </submittedName>
</protein>
<dbReference type="InterPro" id="IPR003838">
    <property type="entry name" value="ABC3_permease_C"/>
</dbReference>
<feature type="coiled-coil region" evidence="7">
    <location>
        <begin position="47"/>
        <end position="77"/>
    </location>
</feature>
<feature type="transmembrane region" description="Helical" evidence="8">
    <location>
        <begin position="402"/>
        <end position="423"/>
    </location>
</feature>
<organism evidence="11 12">
    <name type="scientific">Candidatus Kutchimonas denitrificans</name>
    <dbReference type="NCBI Taxonomy" id="3056748"/>
    <lineage>
        <taxon>Bacteria</taxon>
        <taxon>Pseudomonadati</taxon>
        <taxon>Gemmatimonadota</taxon>
        <taxon>Gemmatimonadia</taxon>
        <taxon>Candidatus Palauibacterales</taxon>
        <taxon>Candidatus Palauibacteraceae</taxon>
        <taxon>Candidatus Kutchimonas</taxon>
    </lineage>
</organism>
<proteinExistence type="inferred from homology"/>
<dbReference type="Pfam" id="PF02687">
    <property type="entry name" value="FtsX"/>
    <property type="match status" value="2"/>
</dbReference>
<evidence type="ECO:0000256" key="2">
    <source>
        <dbReference type="ARBA" id="ARBA00022475"/>
    </source>
</evidence>
<feature type="domain" description="ABC3 transporter permease C-terminal" evidence="9">
    <location>
        <begin position="353"/>
        <end position="467"/>
    </location>
</feature>
<feature type="transmembrane region" description="Helical" evidence="8">
    <location>
        <begin position="101"/>
        <end position="127"/>
    </location>
</feature>
<dbReference type="PANTHER" id="PTHR30572">
    <property type="entry name" value="MEMBRANE COMPONENT OF TRANSPORTER-RELATED"/>
    <property type="match status" value="1"/>
</dbReference>
<dbReference type="InterPro" id="IPR050250">
    <property type="entry name" value="Macrolide_Exporter_MacB"/>
</dbReference>
<feature type="transmembrane region" description="Helical" evidence="8">
    <location>
        <begin position="840"/>
        <end position="860"/>
    </location>
</feature>
<dbReference type="GO" id="GO:0005886">
    <property type="term" value="C:plasma membrane"/>
    <property type="evidence" value="ECO:0007669"/>
    <property type="project" value="UniProtKB-SubCell"/>
</dbReference>
<evidence type="ECO:0000256" key="5">
    <source>
        <dbReference type="ARBA" id="ARBA00023136"/>
    </source>
</evidence>
<evidence type="ECO:0000259" key="10">
    <source>
        <dbReference type="Pfam" id="PF12704"/>
    </source>
</evidence>
<feature type="transmembrane region" description="Helical" evidence="8">
    <location>
        <begin position="443"/>
        <end position="471"/>
    </location>
</feature>
<evidence type="ECO:0000256" key="6">
    <source>
        <dbReference type="ARBA" id="ARBA00038076"/>
    </source>
</evidence>
<sequence length="877" mass="93951">MKRRRLFRWPFRDRARIREDVETEVEHHLEVAARVLERGGLEREAARREARRRFGDVKRAKEELEAMDQRNERWARRQAWWGDLWRDLRHGARVLRRRPGFAGLAVGTLALGIGGTAAIFSIVWGLMLRPLPYGEEERLVAFWRPGHWSPAEFEVAREAGESFSALAAWSWDARTLRRGEGVARLESGVIATGNLFELLAAPPEMGSGLRWEDSRPGGEPGVVLSDGLWRDEFGGDPAVLGTTIRMSGEPRLVVGVMPPAFYFPTPEARYWIPLTLDRAESGYSGNHWLRIAGRMAPGVSTSDPGALAPIVAALGERFDYPPDWDKTRDASFEPLRQRLLGDQRPALFLLLGVVGVVLLMACANVAALLLGRTADRRSELAVRAAMGASRGRLARQLVSESVLMGLLAGALGAGLAAAGFRALVARLPLDPALVETLGVDWPLLAGALGLALAAGTLIGAAPLVGVIRGGLRGSLGGRRASGGGLTRGRLQSALVVTQVALAVILVAGASMLTRSLARMRAVDVGFEPERVLAVDAFAAGGDLDQDERRRFFPEAAERLGELPGVISSAAINRLPVRDGGYTSIAEPAERELGDAAPTVWWRVVTPDYHRTMGIRLLRGRGLSERDRSGAPHVAVINETAARALWPDGDAIGKRYTHGIDVEDEITVVGVVEDVRLAGPREPPVPVAYRPYDQASFVTSQGVMVIKTGGAVGPLAGQARALIQRLNPAVAVPRMASLESILRDSMADTSRIATFVALFAALALALGAIGVYGVVSYGVVRRRQEFGVRLALGSSPERLLRSVLGRGLILASAGLALGLAGLAALAGLVRPFVHDIAPLDPLSLAAAAAILTATAALASWLPARRAATVDPVNALRAE</sequence>
<dbReference type="Proteomes" id="UP000702544">
    <property type="component" value="Unassembled WGS sequence"/>
</dbReference>
<dbReference type="GO" id="GO:0022857">
    <property type="term" value="F:transmembrane transporter activity"/>
    <property type="evidence" value="ECO:0007669"/>
    <property type="project" value="TreeGrafter"/>
</dbReference>
<dbReference type="Pfam" id="PF12704">
    <property type="entry name" value="MacB_PCD"/>
    <property type="match status" value="2"/>
</dbReference>
<dbReference type="EMBL" id="JAACAK010000091">
    <property type="protein sequence ID" value="NIR75726.1"/>
    <property type="molecule type" value="Genomic_DNA"/>
</dbReference>
<evidence type="ECO:0000256" key="4">
    <source>
        <dbReference type="ARBA" id="ARBA00022989"/>
    </source>
</evidence>
<feature type="transmembrane region" description="Helical" evidence="8">
    <location>
        <begin position="346"/>
        <end position="370"/>
    </location>
</feature>
<feature type="transmembrane region" description="Helical" evidence="8">
    <location>
        <begin position="807"/>
        <end position="828"/>
    </location>
</feature>
<dbReference type="NCBIfam" id="NF038403">
    <property type="entry name" value="perm_prefix_1"/>
    <property type="match status" value="1"/>
</dbReference>
<feature type="transmembrane region" description="Helical" evidence="8">
    <location>
        <begin position="751"/>
        <end position="779"/>
    </location>
</feature>
<evidence type="ECO:0000313" key="12">
    <source>
        <dbReference type="Proteomes" id="UP000702544"/>
    </source>
</evidence>
<gene>
    <name evidence="11" type="ORF">GWO12_11555</name>
</gene>
<comment type="similarity">
    <text evidence="6">Belongs to the ABC-4 integral membrane protein family.</text>
</comment>
<keyword evidence="7" id="KW-0175">Coiled coil</keyword>
<evidence type="ECO:0000313" key="11">
    <source>
        <dbReference type="EMBL" id="NIR75726.1"/>
    </source>
</evidence>
<evidence type="ECO:0000256" key="7">
    <source>
        <dbReference type="SAM" id="Coils"/>
    </source>
</evidence>
<dbReference type="InterPro" id="IPR017800">
    <property type="entry name" value="ADOP"/>
</dbReference>
<dbReference type="NCBIfam" id="TIGR03434">
    <property type="entry name" value="ADOP"/>
    <property type="match status" value="1"/>
</dbReference>
<accession>A0AAE4ZBB2</accession>
<feature type="domain" description="MacB-like periplasmic core" evidence="10">
    <location>
        <begin position="492"/>
        <end position="698"/>
    </location>
</feature>
<dbReference type="InterPro" id="IPR025857">
    <property type="entry name" value="MacB_PCD"/>
</dbReference>
<evidence type="ECO:0000256" key="3">
    <source>
        <dbReference type="ARBA" id="ARBA00022692"/>
    </source>
</evidence>
<dbReference type="AlphaFoldDB" id="A0AAE4ZBB2"/>
<dbReference type="PANTHER" id="PTHR30572:SF4">
    <property type="entry name" value="ABC TRANSPORTER PERMEASE YTRF"/>
    <property type="match status" value="1"/>
</dbReference>
<dbReference type="InterPro" id="IPR047928">
    <property type="entry name" value="Perm_prefix_1"/>
</dbReference>
<comment type="caution">
    <text evidence="11">The sequence shown here is derived from an EMBL/GenBank/DDBJ whole genome shotgun (WGS) entry which is preliminary data.</text>
</comment>
<feature type="transmembrane region" description="Helical" evidence="8">
    <location>
        <begin position="492"/>
        <end position="512"/>
    </location>
</feature>
<reference evidence="11 12" key="1">
    <citation type="submission" date="2020-01" db="EMBL/GenBank/DDBJ databases">
        <title>Genomes assembled from Gulf of Kutch pelagic sediment metagenomes.</title>
        <authorList>
            <person name="Chandrashekar M."/>
            <person name="Mahajan M.S."/>
            <person name="Dave K.J."/>
            <person name="Vatsa P."/>
            <person name="Nathani N.M."/>
        </authorList>
    </citation>
    <scope>NUCLEOTIDE SEQUENCE [LARGE SCALE GENOMIC DNA]</scope>
    <source>
        <strain evidence="11">KS3-K002</strain>
    </source>
</reference>
<keyword evidence="4 8" id="KW-1133">Transmembrane helix</keyword>
<comment type="subcellular location">
    <subcellularLocation>
        <location evidence="1">Cell membrane</location>
        <topology evidence="1">Multi-pass membrane protein</topology>
    </subcellularLocation>
</comment>
<name>A0AAE4ZBB2_9BACT</name>
<evidence type="ECO:0000256" key="1">
    <source>
        <dbReference type="ARBA" id="ARBA00004651"/>
    </source>
</evidence>